<dbReference type="EMBL" id="MVGC01000146">
    <property type="protein sequence ID" value="RJE22884.1"/>
    <property type="molecule type" value="Genomic_DNA"/>
</dbReference>
<reference evidence="2" key="1">
    <citation type="submission" date="2017-02" db="EMBL/GenBank/DDBJ databases">
        <authorList>
            <person name="Tafer H."/>
            <person name="Lopandic K."/>
        </authorList>
    </citation>
    <scope>NUCLEOTIDE SEQUENCE [LARGE SCALE GENOMIC DNA]</scope>
    <source>
        <strain evidence="2">CBS 366.77</strain>
    </source>
</reference>
<evidence type="ECO:0000313" key="2">
    <source>
        <dbReference type="Proteomes" id="UP000266188"/>
    </source>
</evidence>
<dbReference type="Proteomes" id="UP000266188">
    <property type="component" value="Unassembled WGS sequence"/>
</dbReference>
<accession>A0A3A2ZUB4</accession>
<organism evidence="1 2">
    <name type="scientific">Aspergillus sclerotialis</name>
    <dbReference type="NCBI Taxonomy" id="2070753"/>
    <lineage>
        <taxon>Eukaryota</taxon>
        <taxon>Fungi</taxon>
        <taxon>Dikarya</taxon>
        <taxon>Ascomycota</taxon>
        <taxon>Pezizomycotina</taxon>
        <taxon>Eurotiomycetes</taxon>
        <taxon>Eurotiomycetidae</taxon>
        <taxon>Eurotiales</taxon>
        <taxon>Aspergillaceae</taxon>
        <taxon>Aspergillus</taxon>
        <taxon>Aspergillus subgen. Polypaecilum</taxon>
    </lineage>
</organism>
<protein>
    <submittedName>
        <fullName evidence="1">Uncharacterized protein</fullName>
    </submittedName>
</protein>
<sequence>MPSIFLTVSALLTGSSAIYLYYFHQKLASRISHHTHYGTPPSPTATSITSIPKSVYTEEYYTVYDHASRPVARRLLPSMDPEELFTQFARRNMSTFARFPQSWTIWMITPFAQRNTFKASHIHSLDFKEGDIVCGLYRVATRTASSIEFEFMPPSPAQGRLVLSYREKDANMVFSSETAMWRKKEDKVPMPLERSVLKYLHEMAAWWLVDSGVRYLMDLEVDRPAVE</sequence>
<keyword evidence="2" id="KW-1185">Reference proteome</keyword>
<proteinExistence type="predicted"/>
<name>A0A3A2ZUB4_9EURO</name>
<gene>
    <name evidence="1" type="ORF">PHISCL_04780</name>
</gene>
<dbReference type="AlphaFoldDB" id="A0A3A2ZUB4"/>
<comment type="caution">
    <text evidence="1">The sequence shown here is derived from an EMBL/GenBank/DDBJ whole genome shotgun (WGS) entry which is preliminary data.</text>
</comment>
<dbReference type="OrthoDB" id="5599753at2759"/>
<evidence type="ECO:0000313" key="1">
    <source>
        <dbReference type="EMBL" id="RJE22884.1"/>
    </source>
</evidence>